<dbReference type="GO" id="GO:0042158">
    <property type="term" value="P:lipoprotein biosynthetic process"/>
    <property type="evidence" value="ECO:0007669"/>
    <property type="project" value="UniProtKB-UniRule"/>
</dbReference>
<protein>
    <recommendedName>
        <fullName evidence="7">Phosphatidylglycerol--prolipoprotein diacylglyceryl transferase</fullName>
        <ecNumber evidence="7">2.5.1.145</ecNumber>
    </recommendedName>
</protein>
<comment type="catalytic activity">
    <reaction evidence="7">
        <text>L-cysteinyl-[prolipoprotein] + a 1,2-diacyl-sn-glycero-3-phospho-(1'-sn-glycerol) = an S-1,2-diacyl-sn-glyceryl-L-cysteinyl-[prolipoprotein] + sn-glycerol 1-phosphate + H(+)</text>
        <dbReference type="Rhea" id="RHEA:56712"/>
        <dbReference type="Rhea" id="RHEA-COMP:14679"/>
        <dbReference type="Rhea" id="RHEA-COMP:14680"/>
        <dbReference type="ChEBI" id="CHEBI:15378"/>
        <dbReference type="ChEBI" id="CHEBI:29950"/>
        <dbReference type="ChEBI" id="CHEBI:57685"/>
        <dbReference type="ChEBI" id="CHEBI:64716"/>
        <dbReference type="ChEBI" id="CHEBI:140658"/>
        <dbReference type="EC" id="2.5.1.145"/>
    </reaction>
</comment>
<comment type="pathway">
    <text evidence="7">Protein modification; lipoprotein biosynthesis (diacylglyceryl transfer).</text>
</comment>
<dbReference type="HOGENOM" id="CLU_013386_1_2_9"/>
<comment type="subcellular location">
    <subcellularLocation>
        <location evidence="7">Cell membrane</location>
        <topology evidence="7">Multi-pass membrane protein</topology>
    </subcellularLocation>
</comment>
<feature type="transmembrane region" description="Helical" evidence="7">
    <location>
        <begin position="69"/>
        <end position="92"/>
    </location>
</feature>
<evidence type="ECO:0000256" key="4">
    <source>
        <dbReference type="ARBA" id="ARBA00022692"/>
    </source>
</evidence>
<name>M1ZKQ4_9FIRM</name>
<comment type="function">
    <text evidence="7">Catalyzes the transfer of the diacylglyceryl group from phosphatidylglycerol to the sulfhydryl group of the N-terminal cysteine of a prolipoprotein, the first step in the formation of mature lipoproteins.</text>
</comment>
<sequence length="269" mass="30611">MVFLWVNEKLYAILTISIIIGKVTKMNPVAFKIFGIEVMWYGILISLGVVIGTVLALREAKRMGIDEDTMIDLLLYAIPIALIGARIHYVIFSWDYYKDHLVEIFHFRGGGLAIHGAIIAAVIVAVVFTRKKNIDFWTVADVCAPSLILGQAIGRWGNYINQEAYGTPTDLPWGIIIDGVKVHPTFLYESVGNFFVFLFLLWYRRNKAKVTGEVFLLYLILYSIIRFFVEGLRTDSLMLGPIRVAQLISLLSVILGIYYLKKRRKDKLI</sequence>
<dbReference type="NCBIfam" id="TIGR00544">
    <property type="entry name" value="lgt"/>
    <property type="match status" value="1"/>
</dbReference>
<organism evidence="8 9">
    <name type="scientific">[Clostridium] ultunense Esp</name>
    <dbReference type="NCBI Taxonomy" id="1288971"/>
    <lineage>
        <taxon>Bacteria</taxon>
        <taxon>Bacillati</taxon>
        <taxon>Bacillota</taxon>
        <taxon>Tissierellia</taxon>
        <taxon>Tissierellales</taxon>
        <taxon>Tepidimicrobiaceae</taxon>
        <taxon>Schnuerera</taxon>
    </lineage>
</organism>
<feature type="transmembrane region" description="Helical" evidence="7">
    <location>
        <begin position="186"/>
        <end position="203"/>
    </location>
</feature>
<dbReference type="GO" id="GO:0008961">
    <property type="term" value="F:phosphatidylglycerol-prolipoprotein diacylglyceryl transferase activity"/>
    <property type="evidence" value="ECO:0007669"/>
    <property type="project" value="UniProtKB-UniRule"/>
</dbReference>
<feature type="transmembrane region" description="Helical" evidence="7">
    <location>
        <begin position="136"/>
        <end position="154"/>
    </location>
</feature>
<keyword evidence="2 7" id="KW-1003">Cell membrane</keyword>
<dbReference type="PANTHER" id="PTHR30589">
    <property type="entry name" value="PROLIPOPROTEIN DIACYLGLYCERYL TRANSFERASE"/>
    <property type="match status" value="1"/>
</dbReference>
<keyword evidence="5 7" id="KW-1133">Transmembrane helix</keyword>
<reference evidence="8 9" key="1">
    <citation type="submission" date="2016-11" db="EMBL/GenBank/DDBJ databases">
        <authorList>
            <person name="Manzoor S."/>
        </authorList>
    </citation>
    <scope>NUCLEOTIDE SEQUENCE [LARGE SCALE GENOMIC DNA]</scope>
    <source>
        <strain evidence="8">Clostridium ultunense strain Esp</strain>
    </source>
</reference>
<evidence type="ECO:0000256" key="1">
    <source>
        <dbReference type="ARBA" id="ARBA00007150"/>
    </source>
</evidence>
<dbReference type="Pfam" id="PF01790">
    <property type="entry name" value="LGT"/>
    <property type="match status" value="1"/>
</dbReference>
<dbReference type="PANTHER" id="PTHR30589:SF0">
    <property type="entry name" value="PHOSPHATIDYLGLYCEROL--PROLIPOPROTEIN DIACYLGLYCERYL TRANSFERASE"/>
    <property type="match status" value="1"/>
</dbReference>
<feature type="transmembrane region" description="Helical" evidence="7">
    <location>
        <begin position="38"/>
        <end position="57"/>
    </location>
</feature>
<dbReference type="EMBL" id="LT669839">
    <property type="protein sequence ID" value="SHD77295.1"/>
    <property type="molecule type" value="Genomic_DNA"/>
</dbReference>
<feature type="binding site" evidence="7">
    <location>
        <position position="155"/>
    </location>
    <ligand>
        <name>a 1,2-diacyl-sn-glycero-3-phospho-(1'-sn-glycerol)</name>
        <dbReference type="ChEBI" id="CHEBI:64716"/>
    </ligand>
</feature>
<feature type="transmembrane region" description="Helical" evidence="7">
    <location>
        <begin position="112"/>
        <end position="129"/>
    </location>
</feature>
<evidence type="ECO:0000256" key="5">
    <source>
        <dbReference type="ARBA" id="ARBA00022989"/>
    </source>
</evidence>
<gene>
    <name evidence="7 8" type="primary">lgt</name>
    <name evidence="8" type="ORF">CUESP1_1936</name>
</gene>
<evidence type="ECO:0000313" key="9">
    <source>
        <dbReference type="Proteomes" id="UP000245423"/>
    </source>
</evidence>
<evidence type="ECO:0000256" key="2">
    <source>
        <dbReference type="ARBA" id="ARBA00022475"/>
    </source>
</evidence>
<dbReference type="HAMAP" id="MF_01147">
    <property type="entry name" value="Lgt"/>
    <property type="match status" value="1"/>
</dbReference>
<accession>M1ZKQ4</accession>
<keyword evidence="6 7" id="KW-0472">Membrane</keyword>
<feature type="transmembrane region" description="Helical" evidence="7">
    <location>
        <begin position="210"/>
        <end position="229"/>
    </location>
</feature>
<dbReference type="EC" id="2.5.1.145" evidence="7"/>
<evidence type="ECO:0000256" key="6">
    <source>
        <dbReference type="ARBA" id="ARBA00023136"/>
    </source>
</evidence>
<dbReference type="GO" id="GO:0005886">
    <property type="term" value="C:plasma membrane"/>
    <property type="evidence" value="ECO:0007669"/>
    <property type="project" value="UniProtKB-SubCell"/>
</dbReference>
<keyword evidence="8" id="KW-0328">Glycosyltransferase</keyword>
<dbReference type="InterPro" id="IPR001640">
    <property type="entry name" value="Lgt"/>
</dbReference>
<dbReference type="UniPathway" id="UPA00664"/>
<keyword evidence="9" id="KW-1185">Reference proteome</keyword>
<dbReference type="Proteomes" id="UP000245423">
    <property type="component" value="Chromosome 1"/>
</dbReference>
<evidence type="ECO:0000313" key="8">
    <source>
        <dbReference type="EMBL" id="SHD77295.1"/>
    </source>
</evidence>
<keyword evidence="4 7" id="KW-0812">Transmembrane</keyword>
<feature type="transmembrane region" description="Helical" evidence="7">
    <location>
        <begin position="241"/>
        <end position="260"/>
    </location>
</feature>
<dbReference type="AlphaFoldDB" id="M1ZKQ4"/>
<keyword evidence="3 7" id="KW-0808">Transferase</keyword>
<dbReference type="PROSITE" id="PS01311">
    <property type="entry name" value="LGT"/>
    <property type="match status" value="1"/>
</dbReference>
<keyword evidence="8" id="KW-0449">Lipoprotein</keyword>
<comment type="similarity">
    <text evidence="1 7">Belongs to the Lgt family.</text>
</comment>
<evidence type="ECO:0000256" key="7">
    <source>
        <dbReference type="HAMAP-Rule" id="MF_01147"/>
    </source>
</evidence>
<proteinExistence type="inferred from homology"/>
<evidence type="ECO:0000256" key="3">
    <source>
        <dbReference type="ARBA" id="ARBA00022679"/>
    </source>
</evidence>